<evidence type="ECO:0000256" key="11">
    <source>
        <dbReference type="ARBA" id="ARBA00023157"/>
    </source>
</evidence>
<gene>
    <name evidence="19" type="primary">OPN4</name>
</gene>
<dbReference type="Ensembl" id="ENSMODT00000014165.4">
    <property type="protein sequence ID" value="ENSMODP00000013912.4"/>
    <property type="gene ID" value="ENSMODG00000011114.4"/>
</dbReference>
<dbReference type="SUPFAM" id="SSF81321">
    <property type="entry name" value="Family A G protein-coupled receptor-like"/>
    <property type="match status" value="1"/>
</dbReference>
<accession>F7BBH4</accession>
<dbReference type="SMART" id="SM01381">
    <property type="entry name" value="7TM_GPCR_Srsx"/>
    <property type="match status" value="1"/>
</dbReference>
<evidence type="ECO:0000256" key="1">
    <source>
        <dbReference type="ARBA" id="ARBA00004651"/>
    </source>
</evidence>
<dbReference type="eggNOG" id="KOG3656">
    <property type="taxonomic scope" value="Eukaryota"/>
</dbReference>
<evidence type="ECO:0000256" key="12">
    <source>
        <dbReference type="ARBA" id="ARBA00023170"/>
    </source>
</evidence>
<evidence type="ECO:0000256" key="14">
    <source>
        <dbReference type="ARBA" id="ARBA00040884"/>
    </source>
</evidence>
<dbReference type="GO" id="GO:0071482">
    <property type="term" value="P:cellular response to light stimulus"/>
    <property type="evidence" value="ECO:0000318"/>
    <property type="project" value="GO_Central"/>
</dbReference>
<evidence type="ECO:0000256" key="6">
    <source>
        <dbReference type="ARBA" id="ARBA00022925"/>
    </source>
</evidence>
<dbReference type="GO" id="GO:0050960">
    <property type="term" value="P:detection of temperature stimulus involved in thermoception"/>
    <property type="evidence" value="ECO:0007669"/>
    <property type="project" value="Ensembl"/>
</dbReference>
<dbReference type="GO" id="GO:1990913">
    <property type="term" value="C:sperm head plasma membrane"/>
    <property type="evidence" value="ECO:0007669"/>
    <property type="project" value="Ensembl"/>
</dbReference>
<dbReference type="GO" id="GO:1990384">
    <property type="term" value="P:hyaloid vascular plexus regression"/>
    <property type="evidence" value="ECO:0007669"/>
    <property type="project" value="Ensembl"/>
</dbReference>
<dbReference type="InterPro" id="IPR017452">
    <property type="entry name" value="GPCR_Rhodpsn_7TM"/>
</dbReference>
<keyword evidence="8 17" id="KW-0157">Chromophore</keyword>
<evidence type="ECO:0000256" key="8">
    <source>
        <dbReference type="ARBA" id="ARBA00022991"/>
    </source>
</evidence>
<keyword evidence="9 17" id="KW-0297">G-protein coupled receptor</keyword>
<evidence type="ECO:0000256" key="3">
    <source>
        <dbReference type="ARBA" id="ARBA00022543"/>
    </source>
</evidence>
<protein>
    <recommendedName>
        <fullName evidence="14">Melanopsin</fullName>
    </recommendedName>
    <alternativeName>
        <fullName evidence="15">Opsin-4</fullName>
    </alternativeName>
</protein>
<keyword evidence="11" id="KW-1015">Disulfide bond</keyword>
<keyword evidence="2" id="KW-1003">Cell membrane</keyword>
<feature type="transmembrane region" description="Helical" evidence="17">
    <location>
        <begin position="80"/>
        <end position="105"/>
    </location>
</feature>
<keyword evidence="20" id="KW-1185">Reference proteome</keyword>
<dbReference type="OMA" id="WKMAKIV"/>
<dbReference type="Proteomes" id="UP000002280">
    <property type="component" value="Chromosome 1"/>
</dbReference>
<reference evidence="19" key="3">
    <citation type="submission" date="2025-09" db="UniProtKB">
        <authorList>
            <consortium name="Ensembl"/>
        </authorList>
    </citation>
    <scope>IDENTIFICATION</scope>
</reference>
<sequence>MNCGRRRRLRGRLLPEQAAPSSCDVSFLDRTCDVTASSPEGNFLGWCISAARLSESQAVVLPPSSQNIFPTADVPDHAHYTIGATILAVGFTGVLGNLLVIYTFCRSHSLRTPANMFIINLAISDFFMSFTQAPVFFASSMYKRWIFGEKACEFYAFCGALFGITSMITLMAIALDRYFVITRPLASIGVISKKKTGFILLGVWLYSLAWSLPPFFGWSAYVPEGLLTSCSWDYTTFTPSVRAYTMLLFCFVFFIPLIVIIYCYIFIFRAIQDTNKAVHSIGSGESTASPRHCQRMKNEWKMAKIALVVILLYVLSWAPYSTVALVAFAGYSHILTPYMNSVPAIIAKASAIHNPIIYAISHPKYRMAIAQNFPCLRALLCVRHPRTRSFSSYRFTRRSTMTSQASDISWLPRGRRQLSLGSESEIGWNNMEAGTTSLTSRNQQGSCRMDQETMETRELAAIAKAKGRSWETLEKTLEEMDDSSLLEVSVDMEQ</sequence>
<dbReference type="InterPro" id="IPR027430">
    <property type="entry name" value="Retinal_BS"/>
</dbReference>
<dbReference type="InterPro" id="IPR001760">
    <property type="entry name" value="Opsin"/>
</dbReference>
<dbReference type="PROSITE" id="PS00237">
    <property type="entry name" value="G_PROTEIN_RECEP_F1_1"/>
    <property type="match status" value="1"/>
</dbReference>
<evidence type="ECO:0000313" key="19">
    <source>
        <dbReference type="Ensembl" id="ENSMODP00000013912.4"/>
    </source>
</evidence>
<dbReference type="PRINTS" id="PR00237">
    <property type="entry name" value="GPCRRHODOPSN"/>
</dbReference>
<dbReference type="GO" id="GO:0007186">
    <property type="term" value="P:G protein-coupled receptor signaling pathway"/>
    <property type="evidence" value="ECO:0000318"/>
    <property type="project" value="GO_Central"/>
</dbReference>
<keyword evidence="3 17" id="KW-0600">Photoreceptor protein</keyword>
<feature type="transmembrane region" description="Helical" evidence="17">
    <location>
        <begin position="196"/>
        <end position="221"/>
    </location>
</feature>
<comment type="subcellular location">
    <subcellularLocation>
        <location evidence="1">Cell membrane</location>
        <topology evidence="1">Multi-pass membrane protein</topology>
    </subcellularLocation>
    <subcellularLocation>
        <location evidence="17">Membrane</location>
        <topology evidence="17">Multi-pass membrane protein</topology>
    </subcellularLocation>
</comment>
<evidence type="ECO:0000256" key="9">
    <source>
        <dbReference type="ARBA" id="ARBA00023040"/>
    </source>
</evidence>
<dbReference type="Bgee" id="ENSMODG00000011114">
    <property type="expression patterns" value="Expressed in liver and 2 other cell types or tissues"/>
</dbReference>
<evidence type="ECO:0000256" key="17">
    <source>
        <dbReference type="RuleBase" id="RU004951"/>
    </source>
</evidence>
<comment type="function">
    <text evidence="16">Photoreceptor that binds cis-retinaldehydes. Contributes to pupillar reflex, photoentrainment and other non-image forming responses to light. May be involved in the optokinetic visual tracking response. May be involved in the regulation of retinal hyaloid vessel growth and regression.</text>
</comment>
<dbReference type="Pfam" id="PF00001">
    <property type="entry name" value="7tm_1"/>
    <property type="match status" value="1"/>
</dbReference>
<reference evidence="19 20" key="1">
    <citation type="journal article" date="2007" name="Nature">
        <title>Genome of the marsupial Monodelphis domestica reveals innovation in non-coding sequences.</title>
        <authorList>
            <person name="Mikkelsen T.S."/>
            <person name="Wakefield M.J."/>
            <person name="Aken B."/>
            <person name="Amemiya C.T."/>
            <person name="Chang J.L."/>
            <person name="Duke S."/>
            <person name="Garber M."/>
            <person name="Gentles A.J."/>
            <person name="Goodstadt L."/>
            <person name="Heger A."/>
            <person name="Jurka J."/>
            <person name="Kamal M."/>
            <person name="Mauceli E."/>
            <person name="Searle S.M."/>
            <person name="Sharpe T."/>
            <person name="Baker M.L."/>
            <person name="Batzer M.A."/>
            <person name="Benos P.V."/>
            <person name="Belov K."/>
            <person name="Clamp M."/>
            <person name="Cook A."/>
            <person name="Cuff J."/>
            <person name="Das R."/>
            <person name="Davidow L."/>
            <person name="Deakin J.E."/>
            <person name="Fazzari M.J."/>
            <person name="Glass J.L."/>
            <person name="Grabherr M."/>
            <person name="Greally J.M."/>
            <person name="Gu W."/>
            <person name="Hore T.A."/>
            <person name="Huttley G.A."/>
            <person name="Kleber M."/>
            <person name="Jirtle R.L."/>
            <person name="Koina E."/>
            <person name="Lee J.T."/>
            <person name="Mahony S."/>
            <person name="Marra M.A."/>
            <person name="Miller R.D."/>
            <person name="Nicholls R.D."/>
            <person name="Oda M."/>
            <person name="Papenfuss A.T."/>
            <person name="Parra Z.E."/>
            <person name="Pollock D.D."/>
            <person name="Ray D.A."/>
            <person name="Schein J.E."/>
            <person name="Speed T.P."/>
            <person name="Thompson K."/>
            <person name="VandeBerg J.L."/>
            <person name="Wade C.M."/>
            <person name="Walker J.A."/>
            <person name="Waters P.D."/>
            <person name="Webber C."/>
            <person name="Weidman J.R."/>
            <person name="Xie X."/>
            <person name="Zody M.C."/>
            <person name="Baldwin J."/>
            <person name="Abdouelleil A."/>
            <person name="Abdulkadir J."/>
            <person name="Abebe A."/>
            <person name="Abera B."/>
            <person name="Abreu J."/>
            <person name="Acer S.C."/>
            <person name="Aftuck L."/>
            <person name="Alexander A."/>
            <person name="An P."/>
            <person name="Anderson E."/>
            <person name="Anderson S."/>
            <person name="Arachi H."/>
            <person name="Azer M."/>
            <person name="Bachantsang P."/>
            <person name="Barry A."/>
            <person name="Bayul T."/>
            <person name="Berlin A."/>
            <person name="Bessette D."/>
            <person name="Bloom T."/>
            <person name="Bloom T."/>
            <person name="Boguslavskiy L."/>
            <person name="Bonnet C."/>
            <person name="Boukhgalter B."/>
            <person name="Bourzgui I."/>
            <person name="Brown A."/>
            <person name="Cahill P."/>
            <person name="Channer S."/>
            <person name="Cheshatsang Y."/>
            <person name="Chuda L."/>
            <person name="Citroen M."/>
            <person name="Collymore A."/>
            <person name="Cooke P."/>
            <person name="Costello M."/>
            <person name="D'Aco K."/>
            <person name="Daza R."/>
            <person name="De Haan G."/>
            <person name="DeGray S."/>
            <person name="DeMaso C."/>
            <person name="Dhargay N."/>
            <person name="Dooley K."/>
            <person name="Dooley E."/>
            <person name="Doricent M."/>
            <person name="Dorje P."/>
            <person name="Dorjee K."/>
            <person name="Dupes A."/>
            <person name="Elong R."/>
            <person name="Falk J."/>
            <person name="Farina A."/>
            <person name="Faro S."/>
            <person name="Ferguson D."/>
            <person name="Fisher S."/>
            <person name="Foley C.D."/>
            <person name="Franke A."/>
            <person name="Friedrich D."/>
            <person name="Gadbois L."/>
            <person name="Gearin G."/>
            <person name="Gearin C.R."/>
            <person name="Giannoukos G."/>
            <person name="Goode T."/>
            <person name="Graham J."/>
            <person name="Grandbois E."/>
            <person name="Grewal S."/>
            <person name="Gyaltsen K."/>
            <person name="Hafez N."/>
            <person name="Hagos B."/>
            <person name="Hall J."/>
            <person name="Henson C."/>
            <person name="Hollinger A."/>
            <person name="Honan T."/>
            <person name="Huard M.D."/>
            <person name="Hughes L."/>
            <person name="Hurhula B."/>
            <person name="Husby M.E."/>
            <person name="Kamat A."/>
            <person name="Kanga B."/>
            <person name="Kashin S."/>
            <person name="Khazanovich D."/>
            <person name="Kisner P."/>
            <person name="Lance K."/>
            <person name="Lara M."/>
            <person name="Lee W."/>
            <person name="Lennon N."/>
            <person name="Letendre F."/>
            <person name="LeVine R."/>
            <person name="Lipovsky A."/>
            <person name="Liu X."/>
            <person name="Liu J."/>
            <person name="Liu S."/>
            <person name="Lokyitsang T."/>
            <person name="Lokyitsang Y."/>
            <person name="Lubonja R."/>
            <person name="Lui A."/>
            <person name="MacDonald P."/>
            <person name="Magnisalis V."/>
            <person name="Maru K."/>
            <person name="Matthews C."/>
            <person name="McCusker W."/>
            <person name="McDonough S."/>
            <person name="Mehta T."/>
            <person name="Meldrim J."/>
            <person name="Meneus L."/>
            <person name="Mihai O."/>
            <person name="Mihalev A."/>
            <person name="Mihova T."/>
            <person name="Mittelman R."/>
            <person name="Mlenga V."/>
            <person name="Montmayeur A."/>
            <person name="Mulrain L."/>
            <person name="Navidi A."/>
            <person name="Naylor J."/>
            <person name="Negash T."/>
            <person name="Nguyen T."/>
            <person name="Nguyen N."/>
            <person name="Nicol R."/>
            <person name="Norbu C."/>
            <person name="Norbu N."/>
            <person name="Novod N."/>
            <person name="O'Neill B."/>
            <person name="Osman S."/>
            <person name="Markiewicz E."/>
            <person name="Oyono O.L."/>
            <person name="Patti C."/>
            <person name="Phunkhang P."/>
            <person name="Pierre F."/>
            <person name="Priest M."/>
            <person name="Raghuraman S."/>
            <person name="Rege F."/>
            <person name="Reyes R."/>
            <person name="Rise C."/>
            <person name="Rogov P."/>
            <person name="Ross K."/>
            <person name="Ryan E."/>
            <person name="Settipalli S."/>
            <person name="Shea T."/>
            <person name="Sherpa N."/>
            <person name="Shi L."/>
            <person name="Shih D."/>
            <person name="Sparrow T."/>
            <person name="Spaulding J."/>
            <person name="Stalker J."/>
            <person name="Stange-Thomann N."/>
            <person name="Stavropoulos S."/>
            <person name="Stone C."/>
            <person name="Strader C."/>
            <person name="Tesfaye S."/>
            <person name="Thomson T."/>
            <person name="Thoulutsang Y."/>
            <person name="Thoulutsang D."/>
            <person name="Topham K."/>
            <person name="Topping I."/>
            <person name="Tsamla T."/>
            <person name="Vassiliev H."/>
            <person name="Vo A."/>
            <person name="Wangchuk T."/>
            <person name="Wangdi T."/>
            <person name="Weiand M."/>
            <person name="Wilkinson J."/>
            <person name="Wilson A."/>
            <person name="Yadav S."/>
            <person name="Young G."/>
            <person name="Yu Q."/>
            <person name="Zembek L."/>
            <person name="Zhong D."/>
            <person name="Zimmer A."/>
            <person name="Zwirko Z."/>
            <person name="Jaffe D.B."/>
            <person name="Alvarez P."/>
            <person name="Brockman W."/>
            <person name="Butler J."/>
            <person name="Chin C."/>
            <person name="Gnerre S."/>
            <person name="MacCallum I."/>
            <person name="Graves J.A."/>
            <person name="Ponting C.P."/>
            <person name="Breen M."/>
            <person name="Samollow P.B."/>
            <person name="Lander E.S."/>
            <person name="Lindblad-Toh K."/>
        </authorList>
    </citation>
    <scope>NUCLEOTIDE SEQUENCE [LARGE SCALE GENOMIC DNA]</scope>
</reference>
<feature type="transmembrane region" description="Helical" evidence="17">
    <location>
        <begin position="241"/>
        <end position="267"/>
    </location>
</feature>
<dbReference type="GO" id="GO:0007634">
    <property type="term" value="P:optokinetic behavior"/>
    <property type="evidence" value="ECO:0007669"/>
    <property type="project" value="Ensembl"/>
</dbReference>
<evidence type="ECO:0000256" key="4">
    <source>
        <dbReference type="ARBA" id="ARBA00022606"/>
    </source>
</evidence>
<feature type="domain" description="G-protein coupled receptors family 1 profile" evidence="18">
    <location>
        <begin position="96"/>
        <end position="358"/>
    </location>
</feature>
<comment type="caution">
    <text evidence="17">Lacks conserved residue(s) required for the propagation of feature annotation.</text>
</comment>
<dbReference type="PROSITE" id="PS00238">
    <property type="entry name" value="OPSIN"/>
    <property type="match status" value="1"/>
</dbReference>
<proteinExistence type="inferred from homology"/>
<dbReference type="GeneTree" id="ENSGT01150000286935"/>
<dbReference type="GO" id="GO:0005502">
    <property type="term" value="F:11-cis retinal binding"/>
    <property type="evidence" value="ECO:0007669"/>
    <property type="project" value="Ensembl"/>
</dbReference>
<evidence type="ECO:0000259" key="18">
    <source>
        <dbReference type="PROSITE" id="PS50262"/>
    </source>
</evidence>
<name>F7BBH4_MONDO</name>
<evidence type="ECO:0000313" key="20">
    <source>
        <dbReference type="Proteomes" id="UP000002280"/>
    </source>
</evidence>
<comment type="similarity">
    <text evidence="17">Belongs to the G-protein coupled receptor 1 family. Opsin subfamily.</text>
</comment>
<keyword evidence="13 17" id="KW-0807">Transducer</keyword>
<reference evidence="19" key="2">
    <citation type="submission" date="2025-08" db="UniProtKB">
        <authorList>
            <consortium name="Ensembl"/>
        </authorList>
    </citation>
    <scope>IDENTIFICATION</scope>
</reference>
<dbReference type="GO" id="GO:0043052">
    <property type="term" value="P:thermotaxis"/>
    <property type="evidence" value="ECO:0007669"/>
    <property type="project" value="Ensembl"/>
</dbReference>
<dbReference type="CDD" id="cd15336">
    <property type="entry name" value="7tmA_Melanopsin"/>
    <property type="match status" value="1"/>
</dbReference>
<keyword evidence="10 17" id="KW-0472">Membrane</keyword>
<dbReference type="FunCoup" id="F7BBH4">
    <property type="interactions" value="332"/>
</dbReference>
<feature type="transmembrane region" description="Helical" evidence="17">
    <location>
        <begin position="154"/>
        <end position="175"/>
    </location>
</feature>
<dbReference type="HOGENOM" id="CLU_009579_3_12_1"/>
<dbReference type="GO" id="GO:0005886">
    <property type="term" value="C:plasma membrane"/>
    <property type="evidence" value="ECO:0000318"/>
    <property type="project" value="GO_Central"/>
</dbReference>
<keyword evidence="5 17" id="KW-0812">Transmembrane</keyword>
<dbReference type="GO" id="GO:0007602">
    <property type="term" value="P:phototransduction"/>
    <property type="evidence" value="ECO:0000318"/>
    <property type="project" value="GO_Central"/>
</dbReference>
<keyword evidence="4 17" id="KW-0716">Sensory transduction</keyword>
<dbReference type="GO" id="GO:0060041">
    <property type="term" value="P:retina development in camera-type eye"/>
    <property type="evidence" value="ECO:0007669"/>
    <property type="project" value="Ensembl"/>
</dbReference>
<dbReference type="AlphaFoldDB" id="F7BBH4"/>
<dbReference type="InterPro" id="IPR000276">
    <property type="entry name" value="GPCR_Rhodpsn"/>
</dbReference>
<feature type="transmembrane region" description="Helical" evidence="17">
    <location>
        <begin position="117"/>
        <end position="142"/>
    </location>
</feature>
<dbReference type="PROSITE" id="PS50262">
    <property type="entry name" value="G_PROTEIN_RECEP_F1_2"/>
    <property type="match status" value="1"/>
</dbReference>
<dbReference type="FunFam" id="1.20.1070.10:FF:000083">
    <property type="entry name" value="Melanopsin 1"/>
    <property type="match status" value="1"/>
</dbReference>
<dbReference type="STRING" id="13616.ENSMODP00000013912"/>
<dbReference type="PANTHER" id="PTHR24240">
    <property type="entry name" value="OPSIN"/>
    <property type="match status" value="1"/>
</dbReference>
<evidence type="ECO:0000256" key="16">
    <source>
        <dbReference type="ARBA" id="ARBA00045514"/>
    </source>
</evidence>
<dbReference type="GO" id="GO:0007601">
    <property type="term" value="P:visual perception"/>
    <property type="evidence" value="ECO:0007669"/>
    <property type="project" value="InterPro"/>
</dbReference>
<dbReference type="Gene3D" id="1.20.1070.10">
    <property type="entry name" value="Rhodopsin 7-helix transmembrane proteins"/>
    <property type="match status" value="1"/>
</dbReference>
<evidence type="ECO:0000256" key="13">
    <source>
        <dbReference type="ARBA" id="ARBA00023224"/>
    </source>
</evidence>
<evidence type="ECO:0000256" key="10">
    <source>
        <dbReference type="ARBA" id="ARBA00023136"/>
    </source>
</evidence>
<evidence type="ECO:0000256" key="2">
    <source>
        <dbReference type="ARBA" id="ARBA00022475"/>
    </source>
</evidence>
<dbReference type="GO" id="GO:0042752">
    <property type="term" value="P:regulation of circadian rhythm"/>
    <property type="evidence" value="ECO:0000318"/>
    <property type="project" value="GO_Central"/>
</dbReference>
<dbReference type="PRINTS" id="PR00238">
    <property type="entry name" value="OPSIN"/>
</dbReference>
<organism evidence="19 20">
    <name type="scientific">Monodelphis domestica</name>
    <name type="common">Gray short-tailed opossum</name>
    <dbReference type="NCBI Taxonomy" id="13616"/>
    <lineage>
        <taxon>Eukaryota</taxon>
        <taxon>Metazoa</taxon>
        <taxon>Chordata</taxon>
        <taxon>Craniata</taxon>
        <taxon>Vertebrata</taxon>
        <taxon>Euteleostomi</taxon>
        <taxon>Mammalia</taxon>
        <taxon>Metatheria</taxon>
        <taxon>Didelphimorphia</taxon>
        <taxon>Didelphidae</taxon>
        <taxon>Monodelphis</taxon>
    </lineage>
</organism>
<feature type="transmembrane region" description="Helical" evidence="17">
    <location>
        <begin position="305"/>
        <end position="331"/>
    </location>
</feature>
<keyword evidence="6 17" id="KW-0681">Retinal protein</keyword>
<dbReference type="GO" id="GO:0008020">
    <property type="term" value="F:G protein-coupled photoreceptor activity"/>
    <property type="evidence" value="ECO:0000318"/>
    <property type="project" value="GO_Central"/>
</dbReference>
<evidence type="ECO:0000256" key="15">
    <source>
        <dbReference type="ARBA" id="ARBA00041668"/>
    </source>
</evidence>
<keyword evidence="12 17" id="KW-0675">Receptor</keyword>
<dbReference type="InParanoid" id="F7BBH4"/>
<evidence type="ECO:0000256" key="7">
    <source>
        <dbReference type="ARBA" id="ARBA00022989"/>
    </source>
</evidence>
<evidence type="ECO:0000256" key="5">
    <source>
        <dbReference type="ARBA" id="ARBA00022692"/>
    </source>
</evidence>
<dbReference type="InterPro" id="IPR050125">
    <property type="entry name" value="GPCR_opsins"/>
</dbReference>
<keyword evidence="7 17" id="KW-1133">Transmembrane helix</keyword>